<keyword evidence="5 6" id="KW-0472">Membrane</keyword>
<feature type="transmembrane region" description="Helical" evidence="6">
    <location>
        <begin position="281"/>
        <end position="302"/>
    </location>
</feature>
<dbReference type="Gene3D" id="1.20.1740.10">
    <property type="entry name" value="Amino acid/polyamine transporter I"/>
    <property type="match status" value="1"/>
</dbReference>
<comment type="subcellular location">
    <subcellularLocation>
        <location evidence="1">Membrane</location>
        <topology evidence="1">Multi-pass membrane protein</topology>
    </subcellularLocation>
</comment>
<evidence type="ECO:0000313" key="7">
    <source>
        <dbReference type="EMBL" id="KAG9228437.1"/>
    </source>
</evidence>
<feature type="transmembrane region" description="Helical" evidence="6">
    <location>
        <begin position="333"/>
        <end position="360"/>
    </location>
</feature>
<evidence type="ECO:0000256" key="1">
    <source>
        <dbReference type="ARBA" id="ARBA00004141"/>
    </source>
</evidence>
<proteinExistence type="predicted"/>
<protein>
    <submittedName>
        <fullName evidence="7">Amino acid transporter-like protein</fullName>
    </submittedName>
</protein>
<dbReference type="InterPro" id="IPR002293">
    <property type="entry name" value="AA/rel_permease1"/>
</dbReference>
<accession>A0A9P7Y879</accession>
<feature type="transmembrane region" description="Helical" evidence="6">
    <location>
        <begin position="204"/>
        <end position="222"/>
    </location>
</feature>
<keyword evidence="8" id="KW-1185">Reference proteome</keyword>
<sequence>MDGKIVLQDSQLELDDRNHAHVEDQVNGDQDNVHLTRTGKRPVLKRSFGWISILGFSCIIMGTWEGSFITFGIGLVNGGYAGLIYGFIIVWFGTLATFTSLAELVSMAPTSGGQYHWVSILAPTSWQKFASYVTGWLTVAGWQAAVSSSSYIMGTILQGLIQLCAPSYVPELWHGTLLFYAVLLVCIGFNALGTALPKVESIMLFIFIIGFFATMIPMVWLAPHESAKVVFTTWINDGGWNSQGTSFFVGLAGNAFAFLGADSAYHMSEEIHNAATVVPRAIILSIFINGIVGLAALIAILFCLGDVEELFLTSFAYPFIQVFWNATNSVAGAAVMVVIVWVTGAGLAIGTMAAASRMLWAFARDRGVPGWRHISKVNARSSIPVIAIACTTQFSLLIGLISIKSPTAFNGVISLTLASLYGSYLIACALLLWRRLTGSIRVVSDNDTTVANLPGSGGHLAWGPFRIPGITGTAINAISVVYLTIVFIFTFFPTTVPTTAETMNYSSLVFGAVALLSGVYYAFWARKTYTGPVIEVDVSGVSTPPVK</sequence>
<dbReference type="AlphaFoldDB" id="A0A9P7Y879"/>
<feature type="transmembrane region" description="Helical" evidence="6">
    <location>
        <begin position="381"/>
        <end position="403"/>
    </location>
</feature>
<gene>
    <name evidence="7" type="ORF">BJ875DRAFT_240458</name>
</gene>
<dbReference type="OrthoDB" id="3257095at2759"/>
<comment type="caution">
    <text evidence="7">The sequence shown here is derived from an EMBL/GenBank/DDBJ whole genome shotgun (WGS) entry which is preliminary data.</text>
</comment>
<dbReference type="PANTHER" id="PTHR45649:SF1">
    <property type="entry name" value="TRANSPORTER, PUTATIVE (EUROFUNG)-RELATED"/>
    <property type="match status" value="1"/>
</dbReference>
<evidence type="ECO:0000256" key="6">
    <source>
        <dbReference type="SAM" id="Phobius"/>
    </source>
</evidence>
<evidence type="ECO:0000256" key="2">
    <source>
        <dbReference type="ARBA" id="ARBA00022448"/>
    </source>
</evidence>
<name>A0A9P7Y879_9HELO</name>
<dbReference type="PANTHER" id="PTHR45649">
    <property type="entry name" value="AMINO-ACID PERMEASE BAT1"/>
    <property type="match status" value="1"/>
</dbReference>
<keyword evidence="2" id="KW-0813">Transport</keyword>
<dbReference type="PIRSF" id="PIRSF006060">
    <property type="entry name" value="AA_transporter"/>
    <property type="match status" value="1"/>
</dbReference>
<dbReference type="EMBL" id="MU251941">
    <property type="protein sequence ID" value="KAG9228437.1"/>
    <property type="molecule type" value="Genomic_DNA"/>
</dbReference>
<evidence type="ECO:0000256" key="3">
    <source>
        <dbReference type="ARBA" id="ARBA00022692"/>
    </source>
</evidence>
<dbReference type="Proteomes" id="UP000824998">
    <property type="component" value="Unassembled WGS sequence"/>
</dbReference>
<feature type="transmembrane region" description="Helical" evidence="6">
    <location>
        <begin position="47"/>
        <end position="64"/>
    </location>
</feature>
<keyword evidence="3 6" id="KW-0812">Transmembrane</keyword>
<evidence type="ECO:0000256" key="4">
    <source>
        <dbReference type="ARBA" id="ARBA00022989"/>
    </source>
</evidence>
<dbReference type="GO" id="GO:0022857">
    <property type="term" value="F:transmembrane transporter activity"/>
    <property type="evidence" value="ECO:0007669"/>
    <property type="project" value="InterPro"/>
</dbReference>
<dbReference type="GO" id="GO:0016020">
    <property type="term" value="C:membrane"/>
    <property type="evidence" value="ECO:0007669"/>
    <property type="project" value="UniProtKB-SubCell"/>
</dbReference>
<feature type="transmembrane region" description="Helical" evidence="6">
    <location>
        <begin position="172"/>
        <end position="192"/>
    </location>
</feature>
<organism evidence="7 8">
    <name type="scientific">Amylocarpus encephaloides</name>
    <dbReference type="NCBI Taxonomy" id="45428"/>
    <lineage>
        <taxon>Eukaryota</taxon>
        <taxon>Fungi</taxon>
        <taxon>Dikarya</taxon>
        <taxon>Ascomycota</taxon>
        <taxon>Pezizomycotina</taxon>
        <taxon>Leotiomycetes</taxon>
        <taxon>Helotiales</taxon>
        <taxon>Helotiales incertae sedis</taxon>
        <taxon>Amylocarpus</taxon>
    </lineage>
</organism>
<reference evidence="7" key="1">
    <citation type="journal article" date="2021" name="IMA Fungus">
        <title>Genomic characterization of three marine fungi, including Emericellopsis atlantica sp. nov. with signatures of a generalist lifestyle and marine biomass degradation.</title>
        <authorList>
            <person name="Hagestad O.C."/>
            <person name="Hou L."/>
            <person name="Andersen J.H."/>
            <person name="Hansen E.H."/>
            <person name="Altermark B."/>
            <person name="Li C."/>
            <person name="Kuhnert E."/>
            <person name="Cox R.J."/>
            <person name="Crous P.W."/>
            <person name="Spatafora J.W."/>
            <person name="Lail K."/>
            <person name="Amirebrahimi M."/>
            <person name="Lipzen A."/>
            <person name="Pangilinan J."/>
            <person name="Andreopoulos W."/>
            <person name="Hayes R.D."/>
            <person name="Ng V."/>
            <person name="Grigoriev I.V."/>
            <person name="Jackson S.A."/>
            <person name="Sutton T.D.S."/>
            <person name="Dobson A.D.W."/>
            <person name="Rama T."/>
        </authorList>
    </citation>
    <scope>NUCLEOTIDE SEQUENCE</scope>
    <source>
        <strain evidence="7">TRa018bII</strain>
    </source>
</reference>
<feature type="transmembrane region" description="Helical" evidence="6">
    <location>
        <begin position="409"/>
        <end position="433"/>
    </location>
</feature>
<feature type="transmembrane region" description="Helical" evidence="6">
    <location>
        <begin position="505"/>
        <end position="524"/>
    </location>
</feature>
<evidence type="ECO:0000313" key="8">
    <source>
        <dbReference type="Proteomes" id="UP000824998"/>
    </source>
</evidence>
<dbReference type="Pfam" id="PF13520">
    <property type="entry name" value="AA_permease_2"/>
    <property type="match status" value="1"/>
</dbReference>
<keyword evidence="4 6" id="KW-1133">Transmembrane helix</keyword>
<feature type="transmembrane region" description="Helical" evidence="6">
    <location>
        <begin position="474"/>
        <end position="493"/>
    </location>
</feature>
<evidence type="ECO:0000256" key="5">
    <source>
        <dbReference type="ARBA" id="ARBA00023136"/>
    </source>
</evidence>
<feature type="transmembrane region" description="Helical" evidence="6">
    <location>
        <begin position="84"/>
        <end position="108"/>
    </location>
</feature>
<feature type="transmembrane region" description="Helical" evidence="6">
    <location>
        <begin position="129"/>
        <end position="152"/>
    </location>
</feature>
<feature type="transmembrane region" description="Helical" evidence="6">
    <location>
        <begin position="242"/>
        <end position="261"/>
    </location>
</feature>